<dbReference type="GO" id="GO:0003700">
    <property type="term" value="F:DNA-binding transcription factor activity"/>
    <property type="evidence" value="ECO:0007669"/>
    <property type="project" value="InterPro"/>
</dbReference>
<dbReference type="SUPFAM" id="SSF46785">
    <property type="entry name" value="Winged helix' DNA-binding domain"/>
    <property type="match status" value="1"/>
</dbReference>
<dbReference type="InterPro" id="IPR000524">
    <property type="entry name" value="Tscrpt_reg_HTH_GntR"/>
</dbReference>
<dbReference type="KEGG" id="bmu:Bmul_3400"/>
<dbReference type="EC" id="2.6.1.-" evidence="7"/>
<accession>A0A0H3KP43</accession>
<dbReference type="Pfam" id="PF00392">
    <property type="entry name" value="GntR"/>
    <property type="match status" value="1"/>
</dbReference>
<dbReference type="EMBL" id="AP009386">
    <property type="protein sequence ID" value="BAG46965.1"/>
    <property type="molecule type" value="Genomic_DNA"/>
</dbReference>
<dbReference type="Proteomes" id="UP000008815">
    <property type="component" value="Chromosome 2"/>
</dbReference>
<dbReference type="SUPFAM" id="SSF53383">
    <property type="entry name" value="PLP-dependent transferases"/>
    <property type="match status" value="1"/>
</dbReference>
<dbReference type="eggNOG" id="COG1167">
    <property type="taxonomic scope" value="Bacteria"/>
</dbReference>
<dbReference type="InterPro" id="IPR051446">
    <property type="entry name" value="HTH_trans_reg/aminotransferase"/>
</dbReference>
<dbReference type="GO" id="GO:0003677">
    <property type="term" value="F:DNA binding"/>
    <property type="evidence" value="ECO:0007669"/>
    <property type="project" value="UniProtKB-KW"/>
</dbReference>
<dbReference type="Gene3D" id="3.40.640.10">
    <property type="entry name" value="Type I PLP-dependent aspartate aminotransferase-like (Major domain)"/>
    <property type="match status" value="1"/>
</dbReference>
<dbReference type="PANTHER" id="PTHR46577:SF1">
    <property type="entry name" value="HTH-TYPE TRANSCRIPTIONAL REGULATORY PROTEIN GABR"/>
    <property type="match status" value="1"/>
</dbReference>
<dbReference type="AlphaFoldDB" id="A0A0H3KP43"/>
<evidence type="ECO:0000313" key="7">
    <source>
        <dbReference type="EMBL" id="BAG46965.1"/>
    </source>
</evidence>
<reference evidence="7 8" key="1">
    <citation type="submission" date="2007-04" db="EMBL/GenBank/DDBJ databases">
        <title>Complete genome sequence of Burkholderia multivorans ATCC 17616.</title>
        <authorList>
            <person name="Ohtsubo Y."/>
            <person name="Yamashita A."/>
            <person name="Kurokawa K."/>
            <person name="Takami H."/>
            <person name="Yuhara S."/>
            <person name="Nishiyama E."/>
            <person name="Endo R."/>
            <person name="Miyazaki R."/>
            <person name="Ono A."/>
            <person name="Yano K."/>
            <person name="Ito M."/>
            <person name="Sota M."/>
            <person name="Yuji N."/>
            <person name="Hattori M."/>
            <person name="Tsuda M."/>
        </authorList>
    </citation>
    <scope>NUCLEOTIDE SEQUENCE [LARGE SCALE GENOMIC DNA]</scope>
    <source>
        <strain evidence="8">ATCC 17616 / 249</strain>
    </source>
</reference>
<evidence type="ECO:0000256" key="3">
    <source>
        <dbReference type="ARBA" id="ARBA00023015"/>
    </source>
</evidence>
<organism evidence="7 8">
    <name type="scientific">Burkholderia multivorans (strain ATCC 17616 / 249)</name>
    <dbReference type="NCBI Taxonomy" id="395019"/>
    <lineage>
        <taxon>Bacteria</taxon>
        <taxon>Pseudomonadati</taxon>
        <taxon>Pseudomonadota</taxon>
        <taxon>Betaproteobacteria</taxon>
        <taxon>Burkholderiales</taxon>
        <taxon>Burkholderiaceae</taxon>
        <taxon>Burkholderia</taxon>
        <taxon>Burkholderia cepacia complex</taxon>
    </lineage>
</organism>
<dbReference type="PANTHER" id="PTHR46577">
    <property type="entry name" value="HTH-TYPE TRANSCRIPTIONAL REGULATORY PROTEIN GABR"/>
    <property type="match status" value="1"/>
</dbReference>
<evidence type="ECO:0000256" key="5">
    <source>
        <dbReference type="ARBA" id="ARBA00023163"/>
    </source>
</evidence>
<evidence type="ECO:0000256" key="4">
    <source>
        <dbReference type="ARBA" id="ARBA00023125"/>
    </source>
</evidence>
<evidence type="ECO:0000313" key="8">
    <source>
        <dbReference type="Proteomes" id="UP000008815"/>
    </source>
</evidence>
<proteinExistence type="inferred from homology"/>
<dbReference type="PROSITE" id="PS50949">
    <property type="entry name" value="HTH_GNTR"/>
    <property type="match status" value="1"/>
</dbReference>
<evidence type="ECO:0000256" key="2">
    <source>
        <dbReference type="ARBA" id="ARBA00022898"/>
    </source>
</evidence>
<dbReference type="SMART" id="SM00345">
    <property type="entry name" value="HTH_GNTR"/>
    <property type="match status" value="1"/>
</dbReference>
<dbReference type="HOGENOM" id="CLU_017584_0_0_4"/>
<name>A0A0H3KP43_BURM1</name>
<dbReference type="InterPro" id="IPR036388">
    <property type="entry name" value="WH-like_DNA-bd_sf"/>
</dbReference>
<dbReference type="Gene3D" id="3.90.1150.10">
    <property type="entry name" value="Aspartate Aminotransferase, domain 1"/>
    <property type="match status" value="1"/>
</dbReference>
<dbReference type="KEGG" id="bmj:BMULJ_05126"/>
<dbReference type="InterPro" id="IPR015422">
    <property type="entry name" value="PyrdxlP-dep_Trfase_small"/>
</dbReference>
<keyword evidence="7" id="KW-0808">Transferase</keyword>
<dbReference type="GO" id="GO:0008483">
    <property type="term" value="F:transaminase activity"/>
    <property type="evidence" value="ECO:0007669"/>
    <property type="project" value="UniProtKB-KW"/>
</dbReference>
<keyword evidence="5" id="KW-0804">Transcription</keyword>
<dbReference type="Pfam" id="PF00155">
    <property type="entry name" value="Aminotran_1_2"/>
    <property type="match status" value="1"/>
</dbReference>
<dbReference type="CDD" id="cd07377">
    <property type="entry name" value="WHTH_GntR"/>
    <property type="match status" value="1"/>
</dbReference>
<keyword evidence="3" id="KW-0805">Transcription regulation</keyword>
<evidence type="ECO:0000259" key="6">
    <source>
        <dbReference type="PROSITE" id="PS50949"/>
    </source>
</evidence>
<keyword evidence="2" id="KW-0663">Pyridoxal phosphate</keyword>
<dbReference type="STRING" id="395019.BMULJ_05126"/>
<dbReference type="InterPro" id="IPR015421">
    <property type="entry name" value="PyrdxlP-dep_Trfase_major"/>
</dbReference>
<keyword evidence="4" id="KW-0238">DNA-binding</keyword>
<gene>
    <name evidence="7" type="ordered locus">BMULJ_05126</name>
</gene>
<dbReference type="CDD" id="cd00609">
    <property type="entry name" value="AAT_like"/>
    <property type="match status" value="1"/>
</dbReference>
<dbReference type="RefSeq" id="WP_012216363.1">
    <property type="nucleotide sequence ID" value="NC_010086.1"/>
</dbReference>
<sequence>MAEPRYKSIVDDLVGHIRAGTLPPGTQLPTIRALMKQHGVALATASRVYGELEAMGLVVGEVGRGTFVRDTSLPRGLGLEQNPARSGAIDLTFNYPSLPGQVELLRTGLRTLAASGDLDALLHSAPQGGRRHERQTVAKHLRNRDIRVPGEQVLIVNGAQQGLAVTVMALLQPGDILAIDALTYPGMKALAQLHRLDLAPLPSCAGGGPDLDRLDALCRRRPVRALYTMPTLHNPLGWVMSEPDRIRLAELAERHDFLIIEDGAYAFLAEPAPKPVFTYAPERTVYVSGLSKSVASGLRMGFVAAPEHLIPALERAIRVSTWNTPSLTVALACQWIESGIVDTLEDQKRKDARRRQSLARRILRGGAIVAHPNSYYVWLELPDDLRADRVAADLERDGVLVTTAEPFSTTPNTRHALRLALGSLSLDALGDALHKVRRAVIG</sequence>
<dbReference type="InterPro" id="IPR036390">
    <property type="entry name" value="WH_DNA-bd_sf"/>
</dbReference>
<keyword evidence="7" id="KW-0032">Aminotransferase</keyword>
<dbReference type="InterPro" id="IPR004839">
    <property type="entry name" value="Aminotransferase_I/II_large"/>
</dbReference>
<comment type="similarity">
    <text evidence="1">In the C-terminal section; belongs to the class-I pyridoxal-phosphate-dependent aminotransferase family.</text>
</comment>
<dbReference type="Gene3D" id="1.10.10.10">
    <property type="entry name" value="Winged helix-like DNA-binding domain superfamily/Winged helix DNA-binding domain"/>
    <property type="match status" value="1"/>
</dbReference>
<feature type="domain" description="HTH gntR-type" evidence="6">
    <location>
        <begin position="3"/>
        <end position="71"/>
    </location>
</feature>
<dbReference type="InterPro" id="IPR015424">
    <property type="entry name" value="PyrdxlP-dep_Trfase"/>
</dbReference>
<protein>
    <submittedName>
        <fullName evidence="7">Transcriptional MocR family regulator</fullName>
        <ecNumber evidence="7">2.6.1.-</ecNumber>
    </submittedName>
</protein>
<dbReference type="GO" id="GO:0030170">
    <property type="term" value="F:pyridoxal phosphate binding"/>
    <property type="evidence" value="ECO:0007669"/>
    <property type="project" value="InterPro"/>
</dbReference>
<keyword evidence="8" id="KW-1185">Reference proteome</keyword>
<evidence type="ECO:0000256" key="1">
    <source>
        <dbReference type="ARBA" id="ARBA00005384"/>
    </source>
</evidence>